<proteinExistence type="predicted"/>
<protein>
    <submittedName>
        <fullName evidence="1">Uncharacterized protein</fullName>
    </submittedName>
</protein>
<dbReference type="AlphaFoldDB" id="A0A067D5I4"/>
<evidence type="ECO:0000313" key="2">
    <source>
        <dbReference type="Proteomes" id="UP000027120"/>
    </source>
</evidence>
<dbReference type="SMR" id="A0A067D5I4"/>
<sequence length="75" mass="8417">MVRTKFQQLQLMDLSLTCKKSFRHGLQRSTITSILSSSVFRLFAHQQQILDGQKLICRTLGISLPSSSSSPLPPQ</sequence>
<dbReference type="Proteomes" id="UP000027120">
    <property type="component" value="Unassembled WGS sequence"/>
</dbReference>
<reference evidence="1 2" key="1">
    <citation type="submission" date="2014-04" db="EMBL/GenBank/DDBJ databases">
        <authorList>
            <consortium name="International Citrus Genome Consortium"/>
            <person name="Gmitter F."/>
            <person name="Chen C."/>
            <person name="Farmerie W."/>
            <person name="Harkins T."/>
            <person name="Desany B."/>
            <person name="Mohiuddin M."/>
            <person name="Kodira C."/>
            <person name="Borodovsky M."/>
            <person name="Lomsadze A."/>
            <person name="Burns P."/>
            <person name="Jenkins J."/>
            <person name="Prochnik S."/>
            <person name="Shu S."/>
            <person name="Chapman J."/>
            <person name="Pitluck S."/>
            <person name="Schmutz J."/>
            <person name="Rokhsar D."/>
        </authorList>
    </citation>
    <scope>NUCLEOTIDE SEQUENCE</scope>
</reference>
<gene>
    <name evidence="1" type="ORF">CISIN_1g035044mg</name>
</gene>
<evidence type="ECO:0000313" key="1">
    <source>
        <dbReference type="EMBL" id="KDO38214.1"/>
    </source>
</evidence>
<accession>A0A067D5I4</accession>
<name>A0A067D5I4_CITSI</name>
<dbReference type="EMBL" id="KK788477">
    <property type="protein sequence ID" value="KDO38214.1"/>
    <property type="molecule type" value="Genomic_DNA"/>
</dbReference>
<keyword evidence="2" id="KW-1185">Reference proteome</keyword>
<organism evidence="1 2">
    <name type="scientific">Citrus sinensis</name>
    <name type="common">Sweet orange</name>
    <name type="synonym">Citrus aurantium var. sinensis</name>
    <dbReference type="NCBI Taxonomy" id="2711"/>
    <lineage>
        <taxon>Eukaryota</taxon>
        <taxon>Viridiplantae</taxon>
        <taxon>Streptophyta</taxon>
        <taxon>Embryophyta</taxon>
        <taxon>Tracheophyta</taxon>
        <taxon>Spermatophyta</taxon>
        <taxon>Magnoliopsida</taxon>
        <taxon>eudicotyledons</taxon>
        <taxon>Gunneridae</taxon>
        <taxon>Pentapetalae</taxon>
        <taxon>rosids</taxon>
        <taxon>malvids</taxon>
        <taxon>Sapindales</taxon>
        <taxon>Rutaceae</taxon>
        <taxon>Aurantioideae</taxon>
        <taxon>Citrus</taxon>
    </lineage>
</organism>